<proteinExistence type="inferred from homology"/>
<feature type="active site" evidence="2">
    <location>
        <position position="239"/>
    </location>
</feature>
<dbReference type="PROSITE" id="PS00070">
    <property type="entry name" value="ALDEHYDE_DEHYDR_CYS"/>
    <property type="match status" value="1"/>
</dbReference>
<dbReference type="STRING" id="1844.UG56_007195"/>
<comment type="similarity">
    <text evidence="3">Belongs to the aldehyde dehydrogenase family.</text>
</comment>
<evidence type="ECO:0000313" key="5">
    <source>
        <dbReference type="EMBL" id="OIJ27468.1"/>
    </source>
</evidence>
<dbReference type="Gene3D" id="3.40.309.10">
    <property type="entry name" value="Aldehyde Dehydrogenase, Chain A, domain 2"/>
    <property type="match status" value="1"/>
</dbReference>
<sequence length="482" mass="50164">MTLTGEAQTKLPDIVRINPTDGKSVLSIVKESGAGGVDRAVTDAAAAQIGWAATTLTERAELLHQAADAAEAQADAIATTLARELGKPINDSRAEVRVAVTLIRQMAEEGGAHLADEEEDDERGHLRVMHQPYGVVAAIVPWNAPLVLAATKVGPALLAGNAIVVKPSPVASAAVTTLIEAIGSVLPAGLVRAVQGDRATGAALVAHPGVRRIAFTGGEAAGAAVMVGAAPRAVPVSLELGGNDAAIVLPDAPFSPELFKRAVLASFRTSGQVCMAAKRWYVHRSVLGTFVDGFIEASRRHLIVGDPLLEETTMGPVATPNQRDFVRGLIKDAAERGATVVELGTIPDPELVNGPGTFLRPALVVGAEDDWPVARLEQFGPVAPVMVFDDLDEAVRRANASELGLGSSVWTADEDLAFALAARLEAGYTFVNTHNLDGVALRAPFGGVKGSGFGREFGPATVLEYTATHAVHLPAHAREARS</sequence>
<evidence type="ECO:0000259" key="4">
    <source>
        <dbReference type="Pfam" id="PF00171"/>
    </source>
</evidence>
<name>A0A1J4N7I9_9ACTN</name>
<dbReference type="InterPro" id="IPR015590">
    <property type="entry name" value="Aldehyde_DH_dom"/>
</dbReference>
<accession>A0A1J4N7I9</accession>
<dbReference type="OrthoDB" id="6882680at2"/>
<dbReference type="SUPFAM" id="SSF53720">
    <property type="entry name" value="ALDH-like"/>
    <property type="match status" value="1"/>
</dbReference>
<comment type="caution">
    <text evidence="5">The sequence shown here is derived from an EMBL/GenBank/DDBJ whole genome shotgun (WGS) entry which is preliminary data.</text>
</comment>
<dbReference type="GO" id="GO:0016620">
    <property type="term" value="F:oxidoreductase activity, acting on the aldehyde or oxo group of donors, NAD or NADP as acceptor"/>
    <property type="evidence" value="ECO:0007669"/>
    <property type="project" value="InterPro"/>
</dbReference>
<organism evidence="5 6">
    <name type="scientific">Nocardioides luteus</name>
    <dbReference type="NCBI Taxonomy" id="1844"/>
    <lineage>
        <taxon>Bacteria</taxon>
        <taxon>Bacillati</taxon>
        <taxon>Actinomycetota</taxon>
        <taxon>Actinomycetes</taxon>
        <taxon>Propionibacteriales</taxon>
        <taxon>Nocardioidaceae</taxon>
        <taxon>Nocardioides</taxon>
    </lineage>
</organism>
<dbReference type="InterPro" id="IPR029510">
    <property type="entry name" value="Ald_DH_CS_GLU"/>
</dbReference>
<evidence type="ECO:0000256" key="3">
    <source>
        <dbReference type="RuleBase" id="RU003345"/>
    </source>
</evidence>
<dbReference type="Pfam" id="PF00171">
    <property type="entry name" value="Aldedh"/>
    <property type="match status" value="1"/>
</dbReference>
<evidence type="ECO:0000256" key="2">
    <source>
        <dbReference type="PROSITE-ProRule" id="PRU10007"/>
    </source>
</evidence>
<dbReference type="AlphaFoldDB" id="A0A1J4N7I9"/>
<dbReference type="Proteomes" id="UP000033772">
    <property type="component" value="Unassembled WGS sequence"/>
</dbReference>
<dbReference type="Gene3D" id="3.40.605.10">
    <property type="entry name" value="Aldehyde Dehydrogenase, Chain A, domain 1"/>
    <property type="match status" value="1"/>
</dbReference>
<evidence type="ECO:0000256" key="1">
    <source>
        <dbReference type="ARBA" id="ARBA00023002"/>
    </source>
</evidence>
<dbReference type="PROSITE" id="PS00687">
    <property type="entry name" value="ALDEHYDE_DEHYDR_GLU"/>
    <property type="match status" value="1"/>
</dbReference>
<keyword evidence="6" id="KW-1185">Reference proteome</keyword>
<dbReference type="InterPro" id="IPR016162">
    <property type="entry name" value="Ald_DH_N"/>
</dbReference>
<dbReference type="InterPro" id="IPR016160">
    <property type="entry name" value="Ald_DH_CS_CYS"/>
</dbReference>
<evidence type="ECO:0000313" key="6">
    <source>
        <dbReference type="Proteomes" id="UP000033772"/>
    </source>
</evidence>
<dbReference type="InterPro" id="IPR016163">
    <property type="entry name" value="Ald_DH_C"/>
</dbReference>
<dbReference type="RefSeq" id="WP_052693504.1">
    <property type="nucleotide sequence ID" value="NZ_JZDQ02000008.1"/>
</dbReference>
<dbReference type="PANTHER" id="PTHR11699">
    <property type="entry name" value="ALDEHYDE DEHYDROGENASE-RELATED"/>
    <property type="match status" value="1"/>
</dbReference>
<gene>
    <name evidence="5" type="ORF">UG56_007195</name>
</gene>
<feature type="domain" description="Aldehyde dehydrogenase" evidence="4">
    <location>
        <begin position="14"/>
        <end position="471"/>
    </location>
</feature>
<keyword evidence="1 3" id="KW-0560">Oxidoreductase</keyword>
<protein>
    <recommendedName>
        <fullName evidence="4">Aldehyde dehydrogenase domain-containing protein</fullName>
    </recommendedName>
</protein>
<reference evidence="5" key="1">
    <citation type="submission" date="2016-10" db="EMBL/GenBank/DDBJ databases">
        <title>Draft Genome Sequence of Nocardioides luteus Strain BAFB, an Alkane-Degrading Bacterium Isolated from JP-7 Polluted Soil.</title>
        <authorList>
            <person name="Brown L."/>
            <person name="Ruiz O.N."/>
            <person name="Gunasekera T."/>
        </authorList>
    </citation>
    <scope>NUCLEOTIDE SEQUENCE [LARGE SCALE GENOMIC DNA]</scope>
    <source>
        <strain evidence="5">BAFB</strain>
    </source>
</reference>
<dbReference type="EMBL" id="JZDQ02000008">
    <property type="protein sequence ID" value="OIJ27468.1"/>
    <property type="molecule type" value="Genomic_DNA"/>
</dbReference>
<dbReference type="InterPro" id="IPR016161">
    <property type="entry name" value="Ald_DH/histidinol_DH"/>
</dbReference>